<evidence type="ECO:0000313" key="4">
    <source>
        <dbReference type="Proteomes" id="UP000825729"/>
    </source>
</evidence>
<evidence type="ECO:0000313" key="3">
    <source>
        <dbReference type="EMBL" id="KAG9445034.1"/>
    </source>
</evidence>
<feature type="region of interest" description="Disordered" evidence="1">
    <location>
        <begin position="257"/>
        <end position="286"/>
    </location>
</feature>
<feature type="region of interest" description="Disordered" evidence="1">
    <location>
        <begin position="325"/>
        <end position="425"/>
    </location>
</feature>
<feature type="compositionally biased region" description="Acidic residues" evidence="1">
    <location>
        <begin position="335"/>
        <end position="347"/>
    </location>
</feature>
<comment type="caution">
    <text evidence="3">The sequence shown here is derived from an EMBL/GenBank/DDBJ whole genome shotgun (WGS) entry which is preliminary data.</text>
</comment>
<dbReference type="EMBL" id="JAINDJ010000006">
    <property type="protein sequence ID" value="KAG9445034.1"/>
    <property type="molecule type" value="Genomic_DNA"/>
</dbReference>
<proteinExistence type="predicted"/>
<evidence type="ECO:0000256" key="1">
    <source>
        <dbReference type="SAM" id="MobiDB-lite"/>
    </source>
</evidence>
<dbReference type="AlphaFoldDB" id="A0AAV7E8T7"/>
<sequence length="449" mass="51244">MKTRRGELCCVRSESSNASQTEKKGIFTLQEETPCSAKHYKVWKSEVPQGQYQNFKRKVTYDATKFLDQHAQDRYAARFGQWLFSTPKYAIELVREFYSNPPDEEPRSKVFVRGKWVTYPAQKVNDCLKLPAISDKDFWDLQDKTFEELATPLCMERTVFNNGLARKSSMKTQASIWALFFLAMLVPNKHHSTITKEKIEVIYAFLNGMSINVGDVITSTIKETKNTGTPISRTHHSALPISRSLGKDDKLENCMMKQRQQPPQPTAGASSSRAAQEHRERQPAKTVAKLQEQLEQFQTSMEARFEHLKAFQLSFARGLAKHLGMPSEPIPTYPEEGDIEAEEEVGNEEVREAAHEEAMDEDSEQTASEQGRDDDEKEGEEGESGEEEEEEEGSEEEGESGEEEEEEEESGEEEESREESGEEGDEWDRVFYLLLNCNDYPCHVFLASP</sequence>
<evidence type="ECO:0000259" key="2">
    <source>
        <dbReference type="Pfam" id="PF20167"/>
    </source>
</evidence>
<feature type="compositionally biased region" description="Acidic residues" evidence="1">
    <location>
        <begin position="372"/>
        <end position="425"/>
    </location>
</feature>
<protein>
    <recommendedName>
        <fullName evidence="2">Putative plant transposon protein domain-containing protein</fullName>
    </recommendedName>
</protein>
<dbReference type="InterPro" id="IPR046796">
    <property type="entry name" value="Transposase_32_dom"/>
</dbReference>
<accession>A0AAV7E8T7</accession>
<organism evidence="3 4">
    <name type="scientific">Aristolochia fimbriata</name>
    <name type="common">White veined hardy Dutchman's pipe vine</name>
    <dbReference type="NCBI Taxonomy" id="158543"/>
    <lineage>
        <taxon>Eukaryota</taxon>
        <taxon>Viridiplantae</taxon>
        <taxon>Streptophyta</taxon>
        <taxon>Embryophyta</taxon>
        <taxon>Tracheophyta</taxon>
        <taxon>Spermatophyta</taxon>
        <taxon>Magnoliopsida</taxon>
        <taxon>Magnoliidae</taxon>
        <taxon>Piperales</taxon>
        <taxon>Aristolochiaceae</taxon>
        <taxon>Aristolochia</taxon>
    </lineage>
</organism>
<dbReference type="Pfam" id="PF20167">
    <property type="entry name" value="Transposase_32"/>
    <property type="match status" value="1"/>
</dbReference>
<name>A0AAV7E8T7_ARIFI</name>
<dbReference type="Proteomes" id="UP000825729">
    <property type="component" value="Unassembled WGS sequence"/>
</dbReference>
<keyword evidence="4" id="KW-1185">Reference proteome</keyword>
<gene>
    <name evidence="3" type="ORF">H6P81_016374</name>
</gene>
<feature type="compositionally biased region" description="Basic and acidic residues" evidence="1">
    <location>
        <begin position="348"/>
        <end position="357"/>
    </location>
</feature>
<reference evidence="3 4" key="1">
    <citation type="submission" date="2021-07" db="EMBL/GenBank/DDBJ databases">
        <title>The Aristolochia fimbriata genome: insights into angiosperm evolution, floral development and chemical biosynthesis.</title>
        <authorList>
            <person name="Jiao Y."/>
        </authorList>
    </citation>
    <scope>NUCLEOTIDE SEQUENCE [LARGE SCALE GENOMIC DNA]</scope>
    <source>
        <strain evidence="3">IBCAS-2021</strain>
        <tissue evidence="3">Leaf</tissue>
    </source>
</reference>
<feature type="domain" description="Putative plant transposon protein" evidence="2">
    <location>
        <begin position="85"/>
        <end position="230"/>
    </location>
</feature>